<dbReference type="STRING" id="1423803.FD13_GL001024"/>
<proteinExistence type="predicted"/>
<dbReference type="EMBL" id="AYZH01000022">
    <property type="protein sequence ID" value="KRN01433.1"/>
    <property type="molecule type" value="Genomic_DNA"/>
</dbReference>
<evidence type="ECO:0000313" key="2">
    <source>
        <dbReference type="EMBL" id="KRN01433.1"/>
    </source>
</evidence>
<organism evidence="2 3">
    <name type="scientific">Levilactobacillus senmaizukei DSM 21775 = NBRC 103853</name>
    <dbReference type="NCBI Taxonomy" id="1423803"/>
    <lineage>
        <taxon>Bacteria</taxon>
        <taxon>Bacillati</taxon>
        <taxon>Bacillota</taxon>
        <taxon>Bacilli</taxon>
        <taxon>Lactobacillales</taxon>
        <taxon>Lactobacillaceae</taxon>
        <taxon>Levilactobacillus</taxon>
    </lineage>
</organism>
<gene>
    <name evidence="2" type="ORF">FD13_GL001024</name>
</gene>
<keyword evidence="3" id="KW-1185">Reference proteome</keyword>
<comment type="caution">
    <text evidence="2">The sequence shown here is derived from an EMBL/GenBank/DDBJ whole genome shotgun (WGS) entry which is preliminary data.</text>
</comment>
<dbReference type="RefSeq" id="WP_061777160.1">
    <property type="nucleotide sequence ID" value="NZ_AYZH01000022.1"/>
</dbReference>
<evidence type="ECO:0000259" key="1">
    <source>
        <dbReference type="Pfam" id="PF06114"/>
    </source>
</evidence>
<dbReference type="PATRIC" id="fig|1423803.3.peg.1025"/>
<dbReference type="InterPro" id="IPR010359">
    <property type="entry name" value="IrrE_HExxH"/>
</dbReference>
<feature type="domain" description="IrrE N-terminal-like" evidence="1">
    <location>
        <begin position="29"/>
        <end position="101"/>
    </location>
</feature>
<name>A0A0R2DC52_9LACO</name>
<protein>
    <recommendedName>
        <fullName evidence="1">IrrE N-terminal-like domain-containing protein</fullName>
    </recommendedName>
</protein>
<evidence type="ECO:0000313" key="3">
    <source>
        <dbReference type="Proteomes" id="UP000051589"/>
    </source>
</evidence>
<dbReference type="AlphaFoldDB" id="A0A0R2DC52"/>
<dbReference type="OrthoDB" id="2300474at2"/>
<accession>A0A0R2DC52</accession>
<dbReference type="Pfam" id="PF06114">
    <property type="entry name" value="Peptidase_M78"/>
    <property type="match status" value="1"/>
</dbReference>
<sequence>MNNPVLFELEEKAARDGIDVIWTDGLGQTTPPTASVKRHRIIMNLHWIRPDELAFQLGHEMAHIYHDDPDDRLLYYSNRSTKSEIENHAHAGAIDLILPYYMKDRPQAMANPVDFMESFDVPGYLSEIVAEKIAVYCEENEIGIK</sequence>
<dbReference type="Proteomes" id="UP000051589">
    <property type="component" value="Unassembled WGS sequence"/>
</dbReference>
<reference evidence="2 3" key="1">
    <citation type="journal article" date="2015" name="Genome Announc.">
        <title>Expanding the biotechnology potential of lactobacilli through comparative genomics of 213 strains and associated genera.</title>
        <authorList>
            <person name="Sun Z."/>
            <person name="Harris H.M."/>
            <person name="McCann A."/>
            <person name="Guo C."/>
            <person name="Argimon S."/>
            <person name="Zhang W."/>
            <person name="Yang X."/>
            <person name="Jeffery I.B."/>
            <person name="Cooney J.C."/>
            <person name="Kagawa T.F."/>
            <person name="Liu W."/>
            <person name="Song Y."/>
            <person name="Salvetti E."/>
            <person name="Wrobel A."/>
            <person name="Rasinkangas P."/>
            <person name="Parkhill J."/>
            <person name="Rea M.C."/>
            <person name="O'Sullivan O."/>
            <person name="Ritari J."/>
            <person name="Douillard F.P."/>
            <person name="Paul Ross R."/>
            <person name="Yang R."/>
            <person name="Briner A.E."/>
            <person name="Felis G.E."/>
            <person name="de Vos W.M."/>
            <person name="Barrangou R."/>
            <person name="Klaenhammer T.R."/>
            <person name="Caufield P.W."/>
            <person name="Cui Y."/>
            <person name="Zhang H."/>
            <person name="O'Toole P.W."/>
        </authorList>
    </citation>
    <scope>NUCLEOTIDE SEQUENCE [LARGE SCALE GENOMIC DNA]</scope>
    <source>
        <strain evidence="2 3">DSM 21775</strain>
    </source>
</reference>